<dbReference type="Proteomes" id="UP001652661">
    <property type="component" value="Chromosome 3L"/>
</dbReference>
<dbReference type="OrthoDB" id="7789165at2759"/>
<dbReference type="SMART" id="SM00697">
    <property type="entry name" value="DM8"/>
    <property type="match status" value="1"/>
</dbReference>
<dbReference type="RefSeq" id="XP_017027995.1">
    <property type="nucleotide sequence ID" value="XM_017172506.1"/>
</dbReference>
<feature type="signal peptide" evidence="1">
    <location>
        <begin position="1"/>
        <end position="19"/>
    </location>
</feature>
<organism evidence="2 3">
    <name type="scientific">Drosophila kikkawai</name>
    <name type="common">Fruit fly</name>
    <dbReference type="NCBI Taxonomy" id="30033"/>
    <lineage>
        <taxon>Eukaryota</taxon>
        <taxon>Metazoa</taxon>
        <taxon>Ecdysozoa</taxon>
        <taxon>Arthropoda</taxon>
        <taxon>Hexapoda</taxon>
        <taxon>Insecta</taxon>
        <taxon>Pterygota</taxon>
        <taxon>Neoptera</taxon>
        <taxon>Endopterygota</taxon>
        <taxon>Diptera</taxon>
        <taxon>Brachycera</taxon>
        <taxon>Muscomorpha</taxon>
        <taxon>Ephydroidea</taxon>
        <taxon>Drosophilidae</taxon>
        <taxon>Drosophila</taxon>
        <taxon>Sophophora</taxon>
    </lineage>
</organism>
<evidence type="ECO:0008006" key="4">
    <source>
        <dbReference type="Google" id="ProtNLM"/>
    </source>
</evidence>
<dbReference type="PANTHER" id="PTHR20898:SF0">
    <property type="entry name" value="DAEDALUS ON 3-RELATED"/>
    <property type="match status" value="1"/>
</dbReference>
<proteinExistence type="predicted"/>
<feature type="chain" id="PRO_5028095322" description="MD-2-related lipid-recognition domain-containing protein" evidence="1">
    <location>
        <begin position="20"/>
        <end position="176"/>
    </location>
</feature>
<protein>
    <recommendedName>
        <fullName evidence="4">MD-2-related lipid-recognition domain-containing protein</fullName>
    </recommendedName>
</protein>
<keyword evidence="2" id="KW-1185">Reference proteome</keyword>
<name>A0A6P4II51_DROKI</name>
<dbReference type="Pfam" id="PF06477">
    <property type="entry name" value="DUF1091"/>
    <property type="match status" value="1"/>
</dbReference>
<evidence type="ECO:0000313" key="2">
    <source>
        <dbReference type="Proteomes" id="UP001652661"/>
    </source>
</evidence>
<evidence type="ECO:0000313" key="3">
    <source>
        <dbReference type="RefSeq" id="XP_017027995.1"/>
    </source>
</evidence>
<evidence type="ECO:0000256" key="1">
    <source>
        <dbReference type="SAM" id="SignalP"/>
    </source>
</evidence>
<sequence>MRLLDIFPLLLTALCPCLGAAHFRFTNVECKSLDANFVEVKECYLKMVRRNVVGMNSHLVIKYGPPIDKIQFNLAIFRKSNVYRLFMVNHTLDFCYYMRRPEQYPLFYIFHESLMSATNANHTCPYPEKDIYIKKMTFNERAVRELPLPEGEYKLSVSVGAFNAWRLRVNVYGLRG</sequence>
<dbReference type="AlphaFoldDB" id="A0A6P4II51"/>
<reference evidence="3" key="1">
    <citation type="submission" date="2025-08" db="UniProtKB">
        <authorList>
            <consortium name="RefSeq"/>
        </authorList>
    </citation>
    <scope>IDENTIFICATION</scope>
    <source>
        <strain evidence="3">14028-0561.14</strain>
        <tissue evidence="3">Whole fly</tissue>
    </source>
</reference>
<dbReference type="InterPro" id="IPR010512">
    <property type="entry name" value="DUF1091"/>
</dbReference>
<accession>A0A6P4II51</accession>
<keyword evidence="1" id="KW-0732">Signal</keyword>
<dbReference type="PANTHER" id="PTHR20898">
    <property type="entry name" value="DAEDALUS ON 3-RELATED-RELATED"/>
    <property type="match status" value="1"/>
</dbReference>
<gene>
    <name evidence="3" type="primary">LOC108078587</name>
</gene>
<dbReference type="GeneID" id="108078587"/>